<gene>
    <name evidence="1" type="ORF">H2199_002507</name>
</gene>
<dbReference type="EMBL" id="JAPDRP010000006">
    <property type="protein sequence ID" value="KAJ9646458.1"/>
    <property type="molecule type" value="Genomic_DNA"/>
</dbReference>
<accession>A0ACC2ZFT3</accession>
<name>A0ACC2ZFT3_9PEZI</name>
<evidence type="ECO:0000313" key="2">
    <source>
        <dbReference type="Proteomes" id="UP001172680"/>
    </source>
</evidence>
<reference evidence="1" key="1">
    <citation type="submission" date="2022-10" db="EMBL/GenBank/DDBJ databases">
        <title>Culturing micro-colonial fungi from biological soil crusts in the Mojave desert and describing Neophaeococcomyces mojavensis, and introducing the new genera and species Taxawa tesnikishii.</title>
        <authorList>
            <person name="Kurbessoian T."/>
            <person name="Stajich J.E."/>
        </authorList>
    </citation>
    <scope>NUCLEOTIDE SEQUENCE</scope>
    <source>
        <strain evidence="1">JES_115</strain>
    </source>
</reference>
<proteinExistence type="predicted"/>
<evidence type="ECO:0000313" key="1">
    <source>
        <dbReference type="EMBL" id="KAJ9646458.1"/>
    </source>
</evidence>
<organism evidence="1 2">
    <name type="scientific">Coniosporium tulheliwenetii</name>
    <dbReference type="NCBI Taxonomy" id="3383036"/>
    <lineage>
        <taxon>Eukaryota</taxon>
        <taxon>Fungi</taxon>
        <taxon>Dikarya</taxon>
        <taxon>Ascomycota</taxon>
        <taxon>Pezizomycotina</taxon>
        <taxon>Dothideomycetes</taxon>
        <taxon>Dothideomycetes incertae sedis</taxon>
        <taxon>Coniosporium</taxon>
    </lineage>
</organism>
<keyword evidence="2" id="KW-1185">Reference proteome</keyword>
<protein>
    <submittedName>
        <fullName evidence="1">Uncharacterized protein</fullName>
    </submittedName>
</protein>
<comment type="caution">
    <text evidence="1">The sequence shown here is derived from an EMBL/GenBank/DDBJ whole genome shotgun (WGS) entry which is preliminary data.</text>
</comment>
<sequence length="318" mass="34935">MTETGAVECVSIDSQQKKGVFAVRNTLNEVDLNTLQLVSRQEYPFPITALRQSYVGYNPLVRCELLNTPKTDFHRLLTGDLGPSHAALSQPGPLSILHMPSREWDGNGSIWPAQLRPALLPRLRGTIHSGARLSCLTSLPFPFIPREKDLMRNLSLSLADVRAAKAIPGTTLIAAGEYKGKGSLELYGLSPSAAHTTLSTDSITAQRNAGNALKNRQTASASKLLAAAPHGTRIVYADGDGNLKWVERDGFTPVRRWNINPDAPAEPRGILGEFEEAAEREGEEVRGREERVYGRMMRRALERQAHEARWVRGLGLGQ</sequence>
<dbReference type="Proteomes" id="UP001172680">
    <property type="component" value="Unassembled WGS sequence"/>
</dbReference>